<accession>A0ABU6RKN8</accession>
<proteinExistence type="predicted"/>
<dbReference type="EMBL" id="JASCZI010030756">
    <property type="protein sequence ID" value="MED6124656.1"/>
    <property type="molecule type" value="Genomic_DNA"/>
</dbReference>
<comment type="caution">
    <text evidence="2">The sequence shown here is derived from an EMBL/GenBank/DDBJ whole genome shotgun (WGS) entry which is preliminary data.</text>
</comment>
<reference evidence="2 3" key="1">
    <citation type="journal article" date="2023" name="Plants (Basel)">
        <title>Bridging the Gap: Combining Genomics and Transcriptomics Approaches to Understand Stylosanthes scabra, an Orphan Legume from the Brazilian Caatinga.</title>
        <authorList>
            <person name="Ferreira-Neto J.R.C."/>
            <person name="da Silva M.D."/>
            <person name="Binneck E."/>
            <person name="de Melo N.F."/>
            <person name="da Silva R.H."/>
            <person name="de Melo A.L.T.M."/>
            <person name="Pandolfi V."/>
            <person name="Bustamante F.O."/>
            <person name="Brasileiro-Vidal A.C."/>
            <person name="Benko-Iseppon A.M."/>
        </authorList>
    </citation>
    <scope>NUCLEOTIDE SEQUENCE [LARGE SCALE GENOMIC DNA]</scope>
    <source>
        <tissue evidence="2">Leaves</tissue>
    </source>
</reference>
<dbReference type="Proteomes" id="UP001341840">
    <property type="component" value="Unassembled WGS sequence"/>
</dbReference>
<feature type="region of interest" description="Disordered" evidence="1">
    <location>
        <begin position="73"/>
        <end position="92"/>
    </location>
</feature>
<evidence type="ECO:0000313" key="2">
    <source>
        <dbReference type="EMBL" id="MED6124656.1"/>
    </source>
</evidence>
<protein>
    <submittedName>
        <fullName evidence="2">Uncharacterized protein</fullName>
    </submittedName>
</protein>
<gene>
    <name evidence="2" type="ORF">PIB30_061037</name>
</gene>
<keyword evidence="3" id="KW-1185">Reference proteome</keyword>
<organism evidence="2 3">
    <name type="scientific">Stylosanthes scabra</name>
    <dbReference type="NCBI Taxonomy" id="79078"/>
    <lineage>
        <taxon>Eukaryota</taxon>
        <taxon>Viridiplantae</taxon>
        <taxon>Streptophyta</taxon>
        <taxon>Embryophyta</taxon>
        <taxon>Tracheophyta</taxon>
        <taxon>Spermatophyta</taxon>
        <taxon>Magnoliopsida</taxon>
        <taxon>eudicotyledons</taxon>
        <taxon>Gunneridae</taxon>
        <taxon>Pentapetalae</taxon>
        <taxon>rosids</taxon>
        <taxon>fabids</taxon>
        <taxon>Fabales</taxon>
        <taxon>Fabaceae</taxon>
        <taxon>Papilionoideae</taxon>
        <taxon>50 kb inversion clade</taxon>
        <taxon>dalbergioids sensu lato</taxon>
        <taxon>Dalbergieae</taxon>
        <taxon>Pterocarpus clade</taxon>
        <taxon>Stylosanthes</taxon>
    </lineage>
</organism>
<sequence>MRDWWGRLWEMRLEVHRDNPTRTGEGQGDFAACTIMFVPVKDHLDGYGKKVESHTHKGMMEGGAQVHECPKMNCGGGGGPTPVGDLGAATPQ</sequence>
<evidence type="ECO:0000256" key="1">
    <source>
        <dbReference type="SAM" id="MobiDB-lite"/>
    </source>
</evidence>
<name>A0ABU6RKN8_9FABA</name>
<evidence type="ECO:0000313" key="3">
    <source>
        <dbReference type="Proteomes" id="UP001341840"/>
    </source>
</evidence>